<proteinExistence type="predicted"/>
<dbReference type="Proteomes" id="UP001157502">
    <property type="component" value="Chromosome 17"/>
</dbReference>
<accession>A0ACC2G4K6</accession>
<organism evidence="1 2">
    <name type="scientific">Dallia pectoralis</name>
    <name type="common">Alaska blackfish</name>
    <dbReference type="NCBI Taxonomy" id="75939"/>
    <lineage>
        <taxon>Eukaryota</taxon>
        <taxon>Metazoa</taxon>
        <taxon>Chordata</taxon>
        <taxon>Craniata</taxon>
        <taxon>Vertebrata</taxon>
        <taxon>Euteleostomi</taxon>
        <taxon>Actinopterygii</taxon>
        <taxon>Neopterygii</taxon>
        <taxon>Teleostei</taxon>
        <taxon>Protacanthopterygii</taxon>
        <taxon>Esociformes</taxon>
        <taxon>Umbridae</taxon>
        <taxon>Dallia</taxon>
    </lineage>
</organism>
<keyword evidence="2" id="KW-1185">Reference proteome</keyword>
<dbReference type="EMBL" id="CM055744">
    <property type="protein sequence ID" value="KAJ7998584.1"/>
    <property type="molecule type" value="Genomic_DNA"/>
</dbReference>
<reference evidence="1" key="1">
    <citation type="submission" date="2021-05" db="EMBL/GenBank/DDBJ databases">
        <authorList>
            <person name="Pan Q."/>
            <person name="Jouanno E."/>
            <person name="Zahm M."/>
            <person name="Klopp C."/>
            <person name="Cabau C."/>
            <person name="Louis A."/>
            <person name="Berthelot C."/>
            <person name="Parey E."/>
            <person name="Roest Crollius H."/>
            <person name="Montfort J."/>
            <person name="Robinson-Rechavi M."/>
            <person name="Bouchez O."/>
            <person name="Lampietro C."/>
            <person name="Lopez Roques C."/>
            <person name="Donnadieu C."/>
            <person name="Postlethwait J."/>
            <person name="Bobe J."/>
            <person name="Dillon D."/>
            <person name="Chandos A."/>
            <person name="von Hippel F."/>
            <person name="Guiguen Y."/>
        </authorList>
    </citation>
    <scope>NUCLEOTIDE SEQUENCE</scope>
    <source>
        <strain evidence="1">YG-Jan2019</strain>
    </source>
</reference>
<comment type="caution">
    <text evidence="1">The sequence shown here is derived from an EMBL/GenBank/DDBJ whole genome shotgun (WGS) entry which is preliminary data.</text>
</comment>
<protein>
    <submittedName>
        <fullName evidence="1">Uncharacterized protein</fullName>
    </submittedName>
</protein>
<name>A0ACC2G4K6_DALPE</name>
<gene>
    <name evidence="1" type="ORF">DPEC_G00206420</name>
</gene>
<evidence type="ECO:0000313" key="2">
    <source>
        <dbReference type="Proteomes" id="UP001157502"/>
    </source>
</evidence>
<sequence>MRSSCSLLVGLLLLSYGSPAVITGACEKDPQCGGGMCCAVSLWFRSLRMCAPMGQEDDQCHQLSHKAPFSGRRLHHLCPCLPHLECITLSQGQSRCLSPLLYQDF</sequence>
<evidence type="ECO:0000313" key="1">
    <source>
        <dbReference type="EMBL" id="KAJ7998584.1"/>
    </source>
</evidence>